<dbReference type="Proteomes" id="UP000660454">
    <property type="component" value="Unassembled WGS sequence"/>
</dbReference>
<dbReference type="EMBL" id="BOOF01000046">
    <property type="protein sequence ID" value="GIH65918.1"/>
    <property type="molecule type" value="Genomic_DNA"/>
</dbReference>
<evidence type="ECO:0000313" key="2">
    <source>
        <dbReference type="Proteomes" id="UP000660454"/>
    </source>
</evidence>
<protein>
    <recommendedName>
        <fullName evidence="3">TIGR04500 family peptide maturation system protein</fullName>
    </recommendedName>
</protein>
<organism evidence="1 2">
    <name type="scientific">Microbispora siamensis</name>
    <dbReference type="NCBI Taxonomy" id="564413"/>
    <lineage>
        <taxon>Bacteria</taxon>
        <taxon>Bacillati</taxon>
        <taxon>Actinomycetota</taxon>
        <taxon>Actinomycetes</taxon>
        <taxon>Streptosporangiales</taxon>
        <taxon>Streptosporangiaceae</taxon>
        <taxon>Microbispora</taxon>
    </lineage>
</organism>
<proteinExistence type="predicted"/>
<gene>
    <name evidence="1" type="ORF">Msi02_67350</name>
</gene>
<dbReference type="InterPro" id="IPR030985">
    <property type="entry name" value="PpiC-rel_mature"/>
</dbReference>
<comment type="caution">
    <text evidence="1">The sequence shown here is derived from an EMBL/GenBank/DDBJ whole genome shotgun (WGS) entry which is preliminary data.</text>
</comment>
<sequence length="338" mass="37206">MTAVSVTAFAAVLADAVELLRGLRRPRTAVPEARSLAAAWAASHPEARGRLIVGLRPDSPLVDYDLLVEHPEGGTVALSVALSAFPDDGVPRPAEHSEHWAPGNWAAGYLVTVDRVRLRVAEALMLLPRRPYGDRDVHDEIVEQCLLMNETLEDGEPLDDADIRAAAEEFRAGHDLRDRVSTLAWLAEMSLSGEQFETFIAGIARRRRFRRRKEAELAPGYFEAHRCDFDRVRALWVTGSQPVNGELLRGVGGLVGCREAVVTVGERWARDLPAPLRHAAHDTLVGPVAYGDGYLTGILLERRVATDDPETLAAAGATAFGEWLAGRRRRASIEWHWL</sequence>
<accession>A0ABQ4GWV1</accession>
<dbReference type="NCBIfam" id="TIGR04500">
    <property type="entry name" value="PpiC_rel_mature"/>
    <property type="match status" value="1"/>
</dbReference>
<evidence type="ECO:0000313" key="1">
    <source>
        <dbReference type="EMBL" id="GIH65918.1"/>
    </source>
</evidence>
<keyword evidence="2" id="KW-1185">Reference proteome</keyword>
<name>A0ABQ4GWV1_9ACTN</name>
<evidence type="ECO:0008006" key="3">
    <source>
        <dbReference type="Google" id="ProtNLM"/>
    </source>
</evidence>
<reference evidence="1 2" key="1">
    <citation type="submission" date="2021-01" db="EMBL/GenBank/DDBJ databases">
        <title>Whole genome shotgun sequence of Microbispora siamensis NBRC 104113.</title>
        <authorList>
            <person name="Komaki H."/>
            <person name="Tamura T."/>
        </authorList>
    </citation>
    <scope>NUCLEOTIDE SEQUENCE [LARGE SCALE GENOMIC DNA]</scope>
    <source>
        <strain evidence="1 2">NBRC 104113</strain>
    </source>
</reference>
<dbReference type="RefSeq" id="WP_204051851.1">
    <property type="nucleotide sequence ID" value="NZ_BOOF01000046.1"/>
</dbReference>